<evidence type="ECO:0000313" key="2">
    <source>
        <dbReference type="Proteomes" id="UP000188145"/>
    </source>
</evidence>
<accession>A0A1Q2CK18</accession>
<dbReference type="STRING" id="1332264.BW730_01655"/>
<organism evidence="1 2">
    <name type="scientific">Tessaracoccus aquimaris</name>
    <dbReference type="NCBI Taxonomy" id="1332264"/>
    <lineage>
        <taxon>Bacteria</taxon>
        <taxon>Bacillati</taxon>
        <taxon>Actinomycetota</taxon>
        <taxon>Actinomycetes</taxon>
        <taxon>Propionibacteriales</taxon>
        <taxon>Propionibacteriaceae</taxon>
        <taxon>Tessaracoccus</taxon>
    </lineage>
</organism>
<proteinExistence type="predicted"/>
<evidence type="ECO:0000313" key="1">
    <source>
        <dbReference type="EMBL" id="AQP46452.1"/>
    </source>
</evidence>
<name>A0A1Q2CK18_9ACTN</name>
<gene>
    <name evidence="1" type="ORF">BW730_01655</name>
</gene>
<reference evidence="2" key="1">
    <citation type="submission" date="2017-02" db="EMBL/GenBank/DDBJ databases">
        <title>Tessaracoccus aquaemaris sp. nov., isolated from the intestine of a Korean rockfish, Sebastes schlegelii, in a marine aquaculture pond.</title>
        <authorList>
            <person name="Tak E.J."/>
            <person name="Bae J.-W."/>
        </authorList>
    </citation>
    <scope>NUCLEOTIDE SEQUENCE [LARGE SCALE GENOMIC DNA]</scope>
    <source>
        <strain evidence="2">NSG39</strain>
    </source>
</reference>
<keyword evidence="2" id="KW-1185">Reference proteome</keyword>
<sequence length="93" mass="10225">MTRAQTEDIVIQRHRLRNTRTLIASVALGLGLSACSASPEEMEPEATEPGSDITGEYLFHQEIDRRVNDLVHDTDAQNQLLAAYAEDTGVTLS</sequence>
<dbReference type="PROSITE" id="PS51257">
    <property type="entry name" value="PROKAR_LIPOPROTEIN"/>
    <property type="match status" value="1"/>
</dbReference>
<protein>
    <submittedName>
        <fullName evidence="1">Uncharacterized protein</fullName>
    </submittedName>
</protein>
<dbReference type="AlphaFoldDB" id="A0A1Q2CK18"/>
<dbReference type="Proteomes" id="UP000188145">
    <property type="component" value="Chromosome"/>
</dbReference>
<dbReference type="EMBL" id="CP019606">
    <property type="protein sequence ID" value="AQP46452.1"/>
    <property type="molecule type" value="Genomic_DNA"/>
</dbReference>
<dbReference type="KEGG" id="tes:BW730_01655"/>